<evidence type="ECO:0000313" key="4">
    <source>
        <dbReference type="EMBL" id="PWK97393.1"/>
    </source>
</evidence>
<dbReference type="PROSITE" id="PS51257">
    <property type="entry name" value="PROKAR_LIPOPROTEIN"/>
    <property type="match status" value="1"/>
</dbReference>
<protein>
    <submittedName>
        <fullName evidence="4">Uncharacterized protein DUF3251</fullName>
    </submittedName>
</protein>
<organism evidence="4 5">
    <name type="scientific">Pantoea allii</name>
    <dbReference type="NCBI Taxonomy" id="574096"/>
    <lineage>
        <taxon>Bacteria</taxon>
        <taxon>Pseudomonadati</taxon>
        <taxon>Pseudomonadota</taxon>
        <taxon>Gammaproteobacteria</taxon>
        <taxon>Enterobacterales</taxon>
        <taxon>Erwiniaceae</taxon>
        <taxon>Pantoea</taxon>
    </lineage>
</organism>
<dbReference type="EMBL" id="QGHF01000004">
    <property type="protein sequence ID" value="PWK97393.1"/>
    <property type="molecule type" value="Genomic_DNA"/>
</dbReference>
<dbReference type="STRING" id="574096.HA38_16455"/>
<dbReference type="Pfam" id="PF11622">
    <property type="entry name" value="DUF3251"/>
    <property type="match status" value="1"/>
</dbReference>
<gene>
    <name evidence="4" type="ORF">C7431_10467</name>
</gene>
<accession>A0A2V2BH74</accession>
<feature type="domain" description="DUF3251" evidence="3">
    <location>
        <begin position="22"/>
        <end position="178"/>
    </location>
</feature>
<dbReference type="RefSeq" id="WP_109717097.1">
    <property type="nucleotide sequence ID" value="NZ_JAKZMU010000001.1"/>
</dbReference>
<feature type="chain" id="PRO_5016156996" evidence="2">
    <location>
        <begin position="23"/>
        <end position="184"/>
    </location>
</feature>
<dbReference type="NCBIfam" id="NF008575">
    <property type="entry name" value="PRK11530.1"/>
    <property type="match status" value="1"/>
</dbReference>
<evidence type="ECO:0000313" key="5">
    <source>
        <dbReference type="Proteomes" id="UP000245981"/>
    </source>
</evidence>
<feature type="coiled-coil region" evidence="1">
    <location>
        <begin position="27"/>
        <end position="54"/>
    </location>
</feature>
<dbReference type="InterPro" id="IPR021658">
    <property type="entry name" value="DUF3251"/>
</dbReference>
<proteinExistence type="predicted"/>
<evidence type="ECO:0000259" key="3">
    <source>
        <dbReference type="Pfam" id="PF11622"/>
    </source>
</evidence>
<evidence type="ECO:0000256" key="1">
    <source>
        <dbReference type="SAM" id="Coils"/>
    </source>
</evidence>
<keyword evidence="2" id="KW-0732">Signal</keyword>
<feature type="signal peptide" evidence="2">
    <location>
        <begin position="1"/>
        <end position="22"/>
    </location>
</feature>
<dbReference type="InterPro" id="IPR037125">
    <property type="entry name" value="YajI-like_sf"/>
</dbReference>
<dbReference type="Gene3D" id="2.60.40.1620">
    <property type="entry name" value="Lipoprotein YajI-like"/>
    <property type="match status" value="1"/>
</dbReference>
<sequence length="184" mass="19636">MIRTVWAPAALSLVLLSGCSTTQQPQVKQLHQEVSQLNQQMQQLTSQAGAVEIQGQLNAHSQQGAWLLPQANTPVELQTQAGTLRLSLSKVEAEAGGSRANLTLQTRDNQPLPALEATVVWGQLDPATGKPLEADSLTQTITVPTALTPRSSVTVPLRLSGITPEQLGYVRVHQVLAKTAAPRS</sequence>
<keyword evidence="1" id="KW-0175">Coiled coil</keyword>
<comment type="caution">
    <text evidence="4">The sequence shown here is derived from an EMBL/GenBank/DDBJ whole genome shotgun (WGS) entry which is preliminary data.</text>
</comment>
<reference evidence="4 5" key="1">
    <citation type="submission" date="2018-05" db="EMBL/GenBank/DDBJ databases">
        <title>Genomic Encyclopedia of Type Strains, Phase IV (KMG-V): Genome sequencing to study the core and pangenomes of soil and plant-associated prokaryotes.</title>
        <authorList>
            <person name="Whitman W."/>
        </authorList>
    </citation>
    <scope>NUCLEOTIDE SEQUENCE [LARGE SCALE GENOMIC DNA]</scope>
    <source>
        <strain evidence="4 5">PNA 200-10</strain>
    </source>
</reference>
<dbReference type="AlphaFoldDB" id="A0A2V2BH74"/>
<dbReference type="Proteomes" id="UP000245981">
    <property type="component" value="Unassembled WGS sequence"/>
</dbReference>
<name>A0A2V2BH74_9GAMM</name>
<evidence type="ECO:0000256" key="2">
    <source>
        <dbReference type="SAM" id="SignalP"/>
    </source>
</evidence>
<dbReference type="OrthoDB" id="6504692at2"/>